<dbReference type="Pfam" id="PF03100">
    <property type="entry name" value="CcmE"/>
    <property type="match status" value="1"/>
</dbReference>
<keyword evidence="2" id="KW-0349">Heme</keyword>
<comment type="subcellular location">
    <subcellularLocation>
        <location evidence="1">Membrane</location>
    </subcellularLocation>
</comment>
<name>A0ABT8R0H4_9BACT</name>
<protein>
    <submittedName>
        <fullName evidence="5">Cytochrome c maturation protein CcmE</fullName>
    </submittedName>
</protein>
<keyword evidence="4" id="KW-0472">Membrane</keyword>
<proteinExistence type="predicted"/>
<keyword evidence="3" id="KW-0201">Cytochrome c-type biogenesis</keyword>
<dbReference type="EMBL" id="JAUKPO010000002">
    <property type="protein sequence ID" value="MDO1445590.1"/>
    <property type="molecule type" value="Genomic_DNA"/>
</dbReference>
<sequence length="148" mass="16465">MKKVHIFVIIIIAVAIGVIMSTAGDASSYVSFKEATELSEDGKDKKVHVVGKLKKDPAGQIIGMTYQPHLDANHFEFVLVDQNNEERQVVYNQPKPQDFERSEQIVVIGSIQGETFKADKILMKCPSKYQENEIKVNGSDSKGVEAKL</sequence>
<evidence type="ECO:0000256" key="3">
    <source>
        <dbReference type="ARBA" id="ARBA00022748"/>
    </source>
</evidence>
<organism evidence="5 6">
    <name type="scientific">Rhodocytophaga aerolata</name>
    <dbReference type="NCBI Taxonomy" id="455078"/>
    <lineage>
        <taxon>Bacteria</taxon>
        <taxon>Pseudomonadati</taxon>
        <taxon>Bacteroidota</taxon>
        <taxon>Cytophagia</taxon>
        <taxon>Cytophagales</taxon>
        <taxon>Rhodocytophagaceae</taxon>
        <taxon>Rhodocytophaga</taxon>
    </lineage>
</organism>
<keyword evidence="6" id="KW-1185">Reference proteome</keyword>
<evidence type="ECO:0000256" key="1">
    <source>
        <dbReference type="ARBA" id="ARBA00004370"/>
    </source>
</evidence>
<dbReference type="InterPro" id="IPR036127">
    <property type="entry name" value="CcmE-like_sf"/>
</dbReference>
<dbReference type="Gene3D" id="2.40.50.140">
    <property type="entry name" value="Nucleic acid-binding proteins"/>
    <property type="match status" value="1"/>
</dbReference>
<accession>A0ABT8R0H4</accession>
<dbReference type="InterPro" id="IPR004329">
    <property type="entry name" value="CcmE"/>
</dbReference>
<dbReference type="SUPFAM" id="SSF82093">
    <property type="entry name" value="Heme chaperone CcmE"/>
    <property type="match status" value="1"/>
</dbReference>
<dbReference type="InterPro" id="IPR012340">
    <property type="entry name" value="NA-bd_OB-fold"/>
</dbReference>
<reference evidence="5" key="1">
    <citation type="submission" date="2023-07" db="EMBL/GenBank/DDBJ databases">
        <title>The genome sequence of Rhodocytophaga aerolata KACC 12507.</title>
        <authorList>
            <person name="Zhang X."/>
        </authorList>
    </citation>
    <scope>NUCLEOTIDE SEQUENCE</scope>
    <source>
        <strain evidence="5">KACC 12507</strain>
    </source>
</reference>
<comment type="caution">
    <text evidence="5">The sequence shown here is derived from an EMBL/GenBank/DDBJ whole genome shotgun (WGS) entry which is preliminary data.</text>
</comment>
<evidence type="ECO:0000256" key="4">
    <source>
        <dbReference type="ARBA" id="ARBA00023136"/>
    </source>
</evidence>
<keyword evidence="2" id="KW-0479">Metal-binding</keyword>
<gene>
    <name evidence="5" type="ORF">Q0590_04985</name>
</gene>
<evidence type="ECO:0000256" key="2">
    <source>
        <dbReference type="ARBA" id="ARBA00022617"/>
    </source>
</evidence>
<dbReference type="RefSeq" id="WP_302036394.1">
    <property type="nucleotide sequence ID" value="NZ_JAUKPO010000002.1"/>
</dbReference>
<dbReference type="Proteomes" id="UP001168528">
    <property type="component" value="Unassembled WGS sequence"/>
</dbReference>
<evidence type="ECO:0000313" key="6">
    <source>
        <dbReference type="Proteomes" id="UP001168528"/>
    </source>
</evidence>
<keyword evidence="2" id="KW-0408">Iron</keyword>
<evidence type="ECO:0000313" key="5">
    <source>
        <dbReference type="EMBL" id="MDO1445590.1"/>
    </source>
</evidence>